<keyword evidence="3" id="KW-1185">Reference proteome</keyword>
<dbReference type="PANTHER" id="PTHR33993">
    <property type="entry name" value="GLYOXALASE-RELATED"/>
    <property type="match status" value="1"/>
</dbReference>
<comment type="caution">
    <text evidence="2">The sequence shown here is derived from an EMBL/GenBank/DDBJ whole genome shotgun (WGS) entry which is preliminary data.</text>
</comment>
<dbReference type="SUPFAM" id="SSF54593">
    <property type="entry name" value="Glyoxalase/Bleomycin resistance protein/Dihydroxybiphenyl dioxygenase"/>
    <property type="match status" value="2"/>
</dbReference>
<feature type="domain" description="VOC" evidence="1">
    <location>
        <begin position="11"/>
        <end position="138"/>
    </location>
</feature>
<dbReference type="EMBL" id="LQBL01000033">
    <property type="protein sequence ID" value="KUG51101.1"/>
    <property type="molecule type" value="Genomic_DNA"/>
</dbReference>
<dbReference type="InterPro" id="IPR037523">
    <property type="entry name" value="VOC_core"/>
</dbReference>
<sequence>MSTRESYAPGTPCWIDLMAPDVEAAKEFYTSLFGWTAQDSHDDDGTWIYTNFLHDGQVAAGLGRQPEEMSAAGMPPAWSTYVATGAVVSAWQPGSHRGAEVCNEPGTWSWNELMTRDLEAASAFYSAVFGWGYEDMPMPYGTYRVISGADEGGLGGLMAMPPNVPDEIPSYWTV</sequence>
<dbReference type="OrthoDB" id="9793039at2"/>
<evidence type="ECO:0000313" key="3">
    <source>
        <dbReference type="Proteomes" id="UP000054837"/>
    </source>
</evidence>
<evidence type="ECO:0000259" key="1">
    <source>
        <dbReference type="PROSITE" id="PS51819"/>
    </source>
</evidence>
<accession>A0A0W8I0G3</accession>
<organism evidence="2 3">
    <name type="scientific">Serinicoccus chungangensis</name>
    <dbReference type="NCBI Taxonomy" id="767452"/>
    <lineage>
        <taxon>Bacteria</taxon>
        <taxon>Bacillati</taxon>
        <taxon>Actinomycetota</taxon>
        <taxon>Actinomycetes</taxon>
        <taxon>Micrococcales</taxon>
        <taxon>Ornithinimicrobiaceae</taxon>
        <taxon>Serinicoccus</taxon>
    </lineage>
</organism>
<dbReference type="InterPro" id="IPR004360">
    <property type="entry name" value="Glyas_Fos-R_dOase_dom"/>
</dbReference>
<dbReference type="Proteomes" id="UP000054837">
    <property type="component" value="Unassembled WGS sequence"/>
</dbReference>
<dbReference type="InterPro" id="IPR052164">
    <property type="entry name" value="Anthracycline_SecMetBiosynth"/>
</dbReference>
<dbReference type="Gene3D" id="3.10.180.10">
    <property type="entry name" value="2,3-Dihydroxybiphenyl 1,2-Dioxygenase, domain 1"/>
    <property type="match status" value="2"/>
</dbReference>
<evidence type="ECO:0000313" key="2">
    <source>
        <dbReference type="EMBL" id="KUG51101.1"/>
    </source>
</evidence>
<gene>
    <name evidence="2" type="ORF">AVL62_12700</name>
</gene>
<dbReference type="InterPro" id="IPR029068">
    <property type="entry name" value="Glyas_Bleomycin-R_OHBP_Dase"/>
</dbReference>
<dbReference type="PANTHER" id="PTHR33993:SF10">
    <property type="entry name" value="CONSERVED PROTEIN"/>
    <property type="match status" value="1"/>
</dbReference>
<dbReference type="PROSITE" id="PS51819">
    <property type="entry name" value="VOC"/>
    <property type="match status" value="1"/>
</dbReference>
<proteinExistence type="predicted"/>
<dbReference type="Pfam" id="PF00903">
    <property type="entry name" value="Glyoxalase"/>
    <property type="match status" value="1"/>
</dbReference>
<dbReference type="STRING" id="767452.AVL62_12700"/>
<dbReference type="AlphaFoldDB" id="A0A0W8I0G3"/>
<protein>
    <recommendedName>
        <fullName evidence="1">VOC domain-containing protein</fullName>
    </recommendedName>
</protein>
<reference evidence="2 3" key="1">
    <citation type="submission" date="2015-12" db="EMBL/GenBank/DDBJ databases">
        <title>Serinicoccus chungangenesis strain CD08_5 genome sequencing and assembly.</title>
        <authorList>
            <person name="Chander A.M."/>
            <person name="Kaur G."/>
            <person name="Nair G.R."/>
            <person name="Dhawan D.K."/>
            <person name="Kochhar R.K."/>
            <person name="Mayilraj S."/>
            <person name="Bhadada S.K."/>
        </authorList>
    </citation>
    <scope>NUCLEOTIDE SEQUENCE [LARGE SCALE GENOMIC DNA]</scope>
    <source>
        <strain evidence="2 3">CD08_5</strain>
    </source>
</reference>
<dbReference type="RefSeq" id="WP_058892646.1">
    <property type="nucleotide sequence ID" value="NZ_LQBL01000033.1"/>
</dbReference>
<name>A0A0W8I0G3_9MICO</name>